<accession>A0A0F8YJS2</accession>
<reference evidence="1" key="1">
    <citation type="journal article" date="2015" name="Nature">
        <title>Complex archaea that bridge the gap between prokaryotes and eukaryotes.</title>
        <authorList>
            <person name="Spang A."/>
            <person name="Saw J.H."/>
            <person name="Jorgensen S.L."/>
            <person name="Zaremba-Niedzwiedzka K."/>
            <person name="Martijn J."/>
            <person name="Lind A.E."/>
            <person name="van Eijk R."/>
            <person name="Schleper C."/>
            <person name="Guy L."/>
            <person name="Ettema T.J."/>
        </authorList>
    </citation>
    <scope>NUCLEOTIDE SEQUENCE</scope>
</reference>
<comment type="caution">
    <text evidence="1">The sequence shown here is derived from an EMBL/GenBank/DDBJ whole genome shotgun (WGS) entry which is preliminary data.</text>
</comment>
<evidence type="ECO:0000313" key="1">
    <source>
        <dbReference type="EMBL" id="KKK54389.1"/>
    </source>
</evidence>
<dbReference type="EMBL" id="LAZR01066019">
    <property type="protein sequence ID" value="KKK54389.1"/>
    <property type="molecule type" value="Genomic_DNA"/>
</dbReference>
<dbReference type="InterPro" id="IPR029052">
    <property type="entry name" value="Metallo-depent_PP-like"/>
</dbReference>
<gene>
    <name evidence="1" type="ORF">LCGC14_3085250</name>
</gene>
<dbReference type="SUPFAM" id="SSF56300">
    <property type="entry name" value="Metallo-dependent phosphatases"/>
    <property type="match status" value="1"/>
</dbReference>
<dbReference type="AlphaFoldDB" id="A0A0F8YJS2"/>
<organism evidence="1">
    <name type="scientific">marine sediment metagenome</name>
    <dbReference type="NCBI Taxonomy" id="412755"/>
    <lineage>
        <taxon>unclassified sequences</taxon>
        <taxon>metagenomes</taxon>
        <taxon>ecological metagenomes</taxon>
    </lineage>
</organism>
<feature type="non-terminal residue" evidence="1">
    <location>
        <position position="1"/>
    </location>
</feature>
<evidence type="ECO:0008006" key="2">
    <source>
        <dbReference type="Google" id="ProtNLM"/>
    </source>
</evidence>
<proteinExistence type="predicted"/>
<name>A0A0F8YJS2_9ZZZZ</name>
<sequence>YIDPIKVFLLGDLLTLDNFSRFDKDPTAPTWFEDVAQAGKVLANVMQAASDDTELLWFAGNHEQRLQKHLMRHDPWLYEALNIPKLFTIAEPGKHTAVLDRFTYITEAEKFYEDLNLVIKHGNKARKHSTVSGRAELEALWLSVIVGHCHRLGIMRRSSGRSRYKKEQTAFAVETGCMCDYDQHYTEGHTNDWQHGFIVLTIDRSDESPVVEPTIVEINHGKALFRDRVFRG</sequence>
<protein>
    <recommendedName>
        <fullName evidence="2">Calcineurin-like phosphoesterase domain-containing protein</fullName>
    </recommendedName>
</protein>